<comment type="caution">
    <text evidence="1">The sequence shown here is derived from an EMBL/GenBank/DDBJ whole genome shotgun (WGS) entry which is preliminary data.</text>
</comment>
<gene>
    <name evidence="1" type="ORF">CY0110_19482</name>
</gene>
<organism evidence="1 2">
    <name type="scientific">Crocosphaera chwakensis CCY0110</name>
    <dbReference type="NCBI Taxonomy" id="391612"/>
    <lineage>
        <taxon>Bacteria</taxon>
        <taxon>Bacillati</taxon>
        <taxon>Cyanobacteriota</taxon>
        <taxon>Cyanophyceae</taxon>
        <taxon>Oscillatoriophycideae</taxon>
        <taxon>Chroococcales</taxon>
        <taxon>Aphanothecaceae</taxon>
        <taxon>Crocosphaera</taxon>
        <taxon>Crocosphaera chwakensis</taxon>
    </lineage>
</organism>
<sequence>MLLVNRLRLLHKPLSYLHSSQRRLLIIREDLLDHQLNAHRHRPVDYQKQ</sequence>
<reference evidence="1 2" key="1">
    <citation type="submission" date="2007-03" db="EMBL/GenBank/DDBJ databases">
        <authorList>
            <person name="Stal L."/>
            <person name="Ferriera S."/>
            <person name="Johnson J."/>
            <person name="Kravitz S."/>
            <person name="Beeson K."/>
            <person name="Sutton G."/>
            <person name="Rogers Y.-H."/>
            <person name="Friedman R."/>
            <person name="Frazier M."/>
            <person name="Venter J.C."/>
        </authorList>
    </citation>
    <scope>NUCLEOTIDE SEQUENCE [LARGE SCALE GENOMIC DNA]</scope>
    <source>
        <strain evidence="1 2">CCY0110</strain>
    </source>
</reference>
<evidence type="ECO:0000313" key="2">
    <source>
        <dbReference type="Proteomes" id="UP000003781"/>
    </source>
</evidence>
<dbReference type="Proteomes" id="UP000003781">
    <property type="component" value="Unassembled WGS sequence"/>
</dbReference>
<protein>
    <submittedName>
        <fullName evidence="1">Uncharacterized protein</fullName>
    </submittedName>
</protein>
<dbReference type="EMBL" id="AAXW01000002">
    <property type="protein sequence ID" value="EAZ94010.1"/>
    <property type="molecule type" value="Genomic_DNA"/>
</dbReference>
<evidence type="ECO:0000313" key="1">
    <source>
        <dbReference type="EMBL" id="EAZ94010.1"/>
    </source>
</evidence>
<accession>A3IJM8</accession>
<name>A3IJM8_9CHRO</name>
<proteinExistence type="predicted"/>
<keyword evidence="2" id="KW-1185">Reference proteome</keyword>
<dbReference type="AlphaFoldDB" id="A3IJM8"/>